<comment type="caution">
    <text evidence="1">The sequence shown here is derived from an EMBL/GenBank/DDBJ whole genome shotgun (WGS) entry which is preliminary data.</text>
</comment>
<dbReference type="PANTHER" id="PTHR21262">
    <property type="entry name" value="GUANOSINE-3',5'-BIS DIPHOSPHATE 3'-PYROPHOSPHOHYDROLASE"/>
    <property type="match status" value="1"/>
</dbReference>
<dbReference type="EMBL" id="JAMSHJ010000005">
    <property type="protein sequence ID" value="KAI5408454.1"/>
    <property type="molecule type" value="Genomic_DNA"/>
</dbReference>
<sequence>MEPNHTGPSMSNKFILIGLKGFSKLSHLIKIAQDSNIASKFVEADCRTTTFFATADTRVVLIKLAFRLLNTVILDAFPVFKQQRFAKETLEISTPLANLLDLCTLLARTEKDHATIIALHQTQPSSNVFVQINRHLVPLHQSRMAEMVTRIVAKVANQPNGIDGKLQLEHNNDISSVQPRV</sequence>
<dbReference type="GO" id="GO:0009507">
    <property type="term" value="C:chloroplast"/>
    <property type="evidence" value="ECO:0007669"/>
    <property type="project" value="TreeGrafter"/>
</dbReference>
<protein>
    <submittedName>
        <fullName evidence="1">Uncharacterized protein</fullName>
    </submittedName>
</protein>
<dbReference type="SUPFAM" id="SSF109604">
    <property type="entry name" value="HD-domain/PDEase-like"/>
    <property type="match status" value="1"/>
</dbReference>
<accession>A0A9D4WV35</accession>
<gene>
    <name evidence="1" type="ORF">KIW84_054332</name>
</gene>
<organism evidence="1 2">
    <name type="scientific">Pisum sativum</name>
    <name type="common">Garden pea</name>
    <name type="synonym">Lathyrus oleraceus</name>
    <dbReference type="NCBI Taxonomy" id="3888"/>
    <lineage>
        <taxon>Eukaryota</taxon>
        <taxon>Viridiplantae</taxon>
        <taxon>Streptophyta</taxon>
        <taxon>Embryophyta</taxon>
        <taxon>Tracheophyta</taxon>
        <taxon>Spermatophyta</taxon>
        <taxon>Magnoliopsida</taxon>
        <taxon>eudicotyledons</taxon>
        <taxon>Gunneridae</taxon>
        <taxon>Pentapetalae</taxon>
        <taxon>rosids</taxon>
        <taxon>fabids</taxon>
        <taxon>Fabales</taxon>
        <taxon>Fabaceae</taxon>
        <taxon>Papilionoideae</taxon>
        <taxon>50 kb inversion clade</taxon>
        <taxon>NPAAA clade</taxon>
        <taxon>Hologalegina</taxon>
        <taxon>IRL clade</taxon>
        <taxon>Fabeae</taxon>
        <taxon>Lathyrus</taxon>
    </lineage>
</organism>
<keyword evidence="2" id="KW-1185">Reference proteome</keyword>
<dbReference type="AlphaFoldDB" id="A0A9D4WV35"/>
<dbReference type="PANTHER" id="PTHR21262:SF0">
    <property type="entry name" value="GTP DIPHOSPHOKINASE RSH3, CHLOROPLASTIC-RELATED"/>
    <property type="match status" value="1"/>
</dbReference>
<dbReference type="Gramene" id="Psat05G0433200-T1">
    <property type="protein sequence ID" value="KAI5408454.1"/>
    <property type="gene ID" value="KIW84_054332"/>
</dbReference>
<proteinExistence type="predicted"/>
<reference evidence="1 2" key="1">
    <citation type="journal article" date="2022" name="Nat. Genet.">
        <title>Improved pea reference genome and pan-genome highlight genomic features and evolutionary characteristics.</title>
        <authorList>
            <person name="Yang T."/>
            <person name="Liu R."/>
            <person name="Luo Y."/>
            <person name="Hu S."/>
            <person name="Wang D."/>
            <person name="Wang C."/>
            <person name="Pandey M.K."/>
            <person name="Ge S."/>
            <person name="Xu Q."/>
            <person name="Li N."/>
            <person name="Li G."/>
            <person name="Huang Y."/>
            <person name="Saxena R.K."/>
            <person name="Ji Y."/>
            <person name="Li M."/>
            <person name="Yan X."/>
            <person name="He Y."/>
            <person name="Liu Y."/>
            <person name="Wang X."/>
            <person name="Xiang C."/>
            <person name="Varshney R.K."/>
            <person name="Ding H."/>
            <person name="Gao S."/>
            <person name="Zong X."/>
        </authorList>
    </citation>
    <scope>NUCLEOTIDE SEQUENCE [LARGE SCALE GENOMIC DNA]</scope>
    <source>
        <strain evidence="1 2">cv. Zhongwan 6</strain>
    </source>
</reference>
<dbReference type="Gene3D" id="1.10.3210.10">
    <property type="entry name" value="Hypothetical protein af1432"/>
    <property type="match status" value="1"/>
</dbReference>
<name>A0A9D4WV35_PEA</name>
<dbReference type="Proteomes" id="UP001058974">
    <property type="component" value="Chromosome 5"/>
</dbReference>
<evidence type="ECO:0000313" key="1">
    <source>
        <dbReference type="EMBL" id="KAI5408454.1"/>
    </source>
</evidence>
<dbReference type="Pfam" id="PF13328">
    <property type="entry name" value="HD_4"/>
    <property type="match status" value="1"/>
</dbReference>
<evidence type="ECO:0000313" key="2">
    <source>
        <dbReference type="Proteomes" id="UP001058974"/>
    </source>
</evidence>